<dbReference type="Proteomes" id="UP001060085">
    <property type="component" value="Linkage Group LG05"/>
</dbReference>
<evidence type="ECO:0000313" key="2">
    <source>
        <dbReference type="Proteomes" id="UP001060085"/>
    </source>
</evidence>
<gene>
    <name evidence="1" type="ORF">M9H77_20548</name>
</gene>
<reference evidence="2" key="1">
    <citation type="journal article" date="2023" name="Nat. Plants">
        <title>Single-cell RNA sequencing provides a high-resolution roadmap for understanding the multicellular compartmentation of specialized metabolism.</title>
        <authorList>
            <person name="Sun S."/>
            <person name="Shen X."/>
            <person name="Li Y."/>
            <person name="Li Y."/>
            <person name="Wang S."/>
            <person name="Li R."/>
            <person name="Zhang H."/>
            <person name="Shen G."/>
            <person name="Guo B."/>
            <person name="Wei J."/>
            <person name="Xu J."/>
            <person name="St-Pierre B."/>
            <person name="Chen S."/>
            <person name="Sun C."/>
        </authorList>
    </citation>
    <scope>NUCLEOTIDE SEQUENCE [LARGE SCALE GENOMIC DNA]</scope>
</reference>
<proteinExistence type="predicted"/>
<sequence>MTPTGKNFTMATVFMCNEQATTYKWLLQQIKHLYFTSAMSNGQGSAINEGEPLVVLIDRESGLMLGLCINLYKTGRMWLEMVIVVLEVVSNFLFGDENHWVEIRRRISYDLGHRMHVYEQLFGSVERVTELIMQKNWEEGSAPPKYLMNTPDHLYSTTVLPLVSNMDGPSETIFIGLIEELQHFIHLQLADGCPFPPLHVQWEYHRDMRVSGWAARYRNRMAD</sequence>
<dbReference type="EMBL" id="CM044705">
    <property type="protein sequence ID" value="KAI5661225.1"/>
    <property type="molecule type" value="Genomic_DNA"/>
</dbReference>
<name>A0ACC0AK24_CATRO</name>
<comment type="caution">
    <text evidence="1">The sequence shown here is derived from an EMBL/GenBank/DDBJ whole genome shotgun (WGS) entry which is preliminary data.</text>
</comment>
<protein>
    <submittedName>
        <fullName evidence="1">Uncharacterized protein</fullName>
    </submittedName>
</protein>
<evidence type="ECO:0000313" key="1">
    <source>
        <dbReference type="EMBL" id="KAI5661225.1"/>
    </source>
</evidence>
<organism evidence="1 2">
    <name type="scientific">Catharanthus roseus</name>
    <name type="common">Madagascar periwinkle</name>
    <name type="synonym">Vinca rosea</name>
    <dbReference type="NCBI Taxonomy" id="4058"/>
    <lineage>
        <taxon>Eukaryota</taxon>
        <taxon>Viridiplantae</taxon>
        <taxon>Streptophyta</taxon>
        <taxon>Embryophyta</taxon>
        <taxon>Tracheophyta</taxon>
        <taxon>Spermatophyta</taxon>
        <taxon>Magnoliopsida</taxon>
        <taxon>eudicotyledons</taxon>
        <taxon>Gunneridae</taxon>
        <taxon>Pentapetalae</taxon>
        <taxon>asterids</taxon>
        <taxon>lamiids</taxon>
        <taxon>Gentianales</taxon>
        <taxon>Apocynaceae</taxon>
        <taxon>Rauvolfioideae</taxon>
        <taxon>Vinceae</taxon>
        <taxon>Catharanthinae</taxon>
        <taxon>Catharanthus</taxon>
    </lineage>
</organism>
<keyword evidence="2" id="KW-1185">Reference proteome</keyword>
<accession>A0ACC0AK24</accession>